<organism evidence="1 2">
    <name type="scientific">Paramuribaculum intestinale</name>
    <dbReference type="NCBI Taxonomy" id="2094151"/>
    <lineage>
        <taxon>Bacteria</taxon>
        <taxon>Pseudomonadati</taxon>
        <taxon>Bacteroidota</taxon>
        <taxon>Bacteroidia</taxon>
        <taxon>Bacteroidales</taxon>
        <taxon>Muribaculaceae</taxon>
        <taxon>Paramuribaculum</taxon>
    </lineage>
</organism>
<sequence length="242" mass="27441">MRRPKLRDSNRLMDSCYGIGDIPSDIIVKVGGSIVFIIYTGRKDITGEDWGDIFSKAIDGKHLNSPLGIADVVKGKTAWSMKTVKTAHPLTAKKVRLISGRCSPDYSYGIEDPHADIQKTGEAVLAIWNSRVDITLAHYNAARVGVLVRDESLKEFTFFEEYLEHYNIANYIWEENKNGNLIGVEEKSGLKKFTWQPHGSQFTIDCEIPSNSIKFKIKHPEKISEDDILDHLGYNREWVEIL</sequence>
<protein>
    <submittedName>
        <fullName evidence="1">Uncharacterized protein</fullName>
    </submittedName>
</protein>
<dbReference type="GeneID" id="93425164"/>
<dbReference type="AlphaFoldDB" id="A0A2V1IV30"/>
<evidence type="ECO:0000313" key="1">
    <source>
        <dbReference type="EMBL" id="PWB07730.1"/>
    </source>
</evidence>
<dbReference type="RefSeq" id="WP_107035876.1">
    <property type="nucleotide sequence ID" value="NZ_CAOMFE010000041.1"/>
</dbReference>
<comment type="caution">
    <text evidence="1">The sequence shown here is derived from an EMBL/GenBank/DDBJ whole genome shotgun (WGS) entry which is preliminary data.</text>
</comment>
<name>A0A2V1IV30_9BACT</name>
<gene>
    <name evidence="1" type="ORF">C5O25_06230</name>
</gene>
<dbReference type="EMBL" id="PUBV01000010">
    <property type="protein sequence ID" value="PWB07730.1"/>
    <property type="molecule type" value="Genomic_DNA"/>
</dbReference>
<reference evidence="2" key="1">
    <citation type="submission" date="2018-02" db="EMBL/GenBank/DDBJ databases">
        <authorList>
            <person name="Clavel T."/>
            <person name="Strowig T."/>
        </authorList>
    </citation>
    <scope>NUCLEOTIDE SEQUENCE [LARGE SCALE GENOMIC DNA]</scope>
    <source>
        <strain evidence="2">DSM 100764</strain>
    </source>
</reference>
<dbReference type="Proteomes" id="UP000244925">
    <property type="component" value="Unassembled WGS sequence"/>
</dbReference>
<evidence type="ECO:0000313" key="2">
    <source>
        <dbReference type="Proteomes" id="UP000244925"/>
    </source>
</evidence>
<accession>A0A2V1IV30</accession>
<keyword evidence="2" id="KW-1185">Reference proteome</keyword>
<proteinExistence type="predicted"/>